<dbReference type="PANTHER" id="PTHR39335">
    <property type="entry name" value="BLL4220 PROTEIN"/>
    <property type="match status" value="1"/>
</dbReference>
<dbReference type="EMBL" id="VDFW01000005">
    <property type="protein sequence ID" value="TNC27844.1"/>
    <property type="molecule type" value="Genomic_DNA"/>
</dbReference>
<protein>
    <submittedName>
        <fullName evidence="2">Uncharacterized protein</fullName>
    </submittedName>
</protein>
<proteinExistence type="predicted"/>
<dbReference type="InterPro" id="IPR005297">
    <property type="entry name" value="Lipoprotein_repeat"/>
</dbReference>
<feature type="compositionally biased region" description="Polar residues" evidence="1">
    <location>
        <begin position="87"/>
        <end position="97"/>
    </location>
</feature>
<dbReference type="OrthoDB" id="597632at2"/>
<organism evidence="2 3">
    <name type="scientific">Amycolatopsis alkalitolerans</name>
    <dbReference type="NCBI Taxonomy" id="2547244"/>
    <lineage>
        <taxon>Bacteria</taxon>
        <taxon>Bacillati</taxon>
        <taxon>Actinomycetota</taxon>
        <taxon>Actinomycetes</taxon>
        <taxon>Pseudonocardiales</taxon>
        <taxon>Pseudonocardiaceae</taxon>
        <taxon>Amycolatopsis</taxon>
    </lineage>
</organism>
<reference evidence="2 3" key="1">
    <citation type="submission" date="2019-06" db="EMBL/GenBank/DDBJ databases">
        <title>Amycolatopsis alkalitolerans sp. nov., isolated from Gastrodia elata Blume.</title>
        <authorList>
            <person name="Narsing Rao M.P."/>
            <person name="Li W.J."/>
        </authorList>
    </citation>
    <scope>NUCLEOTIDE SEQUENCE [LARGE SCALE GENOMIC DNA]</scope>
    <source>
        <strain evidence="2 3">SYSUP0005</strain>
    </source>
</reference>
<gene>
    <name evidence="2" type="ORF">FG385_08055</name>
</gene>
<comment type="caution">
    <text evidence="2">The sequence shown here is derived from an EMBL/GenBank/DDBJ whole genome shotgun (WGS) entry which is preliminary data.</text>
</comment>
<accession>A0A5C4M5B2</accession>
<evidence type="ECO:0000256" key="1">
    <source>
        <dbReference type="SAM" id="MobiDB-lite"/>
    </source>
</evidence>
<evidence type="ECO:0000313" key="3">
    <source>
        <dbReference type="Proteomes" id="UP000305546"/>
    </source>
</evidence>
<evidence type="ECO:0000313" key="2">
    <source>
        <dbReference type="EMBL" id="TNC27844.1"/>
    </source>
</evidence>
<keyword evidence="3" id="KW-1185">Reference proteome</keyword>
<sequence>MLVAVRAFDLGRMVIDGNGDTIYISAADGTNPPRSACFDSCLRTWKPVPATAVARLDGIDQRLVGTFTRTDSADQATLAGHPLYRNVNDTEPGQTSGMDAAGWSPVTPDGGKVTAVADPGRSDAFGL</sequence>
<dbReference type="AlphaFoldDB" id="A0A5C4M5B2"/>
<dbReference type="GO" id="GO:0043448">
    <property type="term" value="P:alkane catabolic process"/>
    <property type="evidence" value="ECO:0007669"/>
    <property type="project" value="TreeGrafter"/>
</dbReference>
<dbReference type="Pfam" id="PF03640">
    <property type="entry name" value="Lipoprotein_15"/>
    <property type="match status" value="2"/>
</dbReference>
<name>A0A5C4M5B2_9PSEU</name>
<dbReference type="Proteomes" id="UP000305546">
    <property type="component" value="Unassembled WGS sequence"/>
</dbReference>
<feature type="region of interest" description="Disordered" evidence="1">
    <location>
        <begin position="83"/>
        <end position="112"/>
    </location>
</feature>
<dbReference type="PANTHER" id="PTHR39335:SF1">
    <property type="entry name" value="BLL4220 PROTEIN"/>
    <property type="match status" value="1"/>
</dbReference>